<gene>
    <name evidence="1" type="ORF">H9931_14525</name>
</gene>
<comment type="caution">
    <text evidence="1">The sequence shown here is derived from an EMBL/GenBank/DDBJ whole genome shotgun (WGS) entry which is preliminary data.</text>
</comment>
<accession>A0A9D2TGQ7</accession>
<dbReference type="Proteomes" id="UP000823863">
    <property type="component" value="Unassembled WGS sequence"/>
</dbReference>
<reference evidence="1" key="1">
    <citation type="journal article" date="2021" name="PeerJ">
        <title>Extensive microbial diversity within the chicken gut microbiome revealed by metagenomics and culture.</title>
        <authorList>
            <person name="Gilroy R."/>
            <person name="Ravi A."/>
            <person name="Getino M."/>
            <person name="Pursley I."/>
            <person name="Horton D.L."/>
            <person name="Alikhan N.F."/>
            <person name="Baker D."/>
            <person name="Gharbi K."/>
            <person name="Hall N."/>
            <person name="Watson M."/>
            <person name="Adriaenssens E.M."/>
            <person name="Foster-Nyarko E."/>
            <person name="Jarju S."/>
            <person name="Secka A."/>
            <person name="Antonio M."/>
            <person name="Oren A."/>
            <person name="Chaudhuri R.R."/>
            <person name="La Ragione R."/>
            <person name="Hildebrand F."/>
            <person name="Pallen M.J."/>
        </authorList>
    </citation>
    <scope>NUCLEOTIDE SEQUENCE</scope>
    <source>
        <strain evidence="1">CHK198-12963</strain>
    </source>
</reference>
<sequence>MYQDEDRETSCRLEEEKKNSYRVSVGYYEKPDVWRSLNFFEVDPRTGVAKSESGRWEVELL</sequence>
<reference evidence="1" key="2">
    <citation type="submission" date="2021-04" db="EMBL/GenBank/DDBJ databases">
        <authorList>
            <person name="Gilroy R."/>
        </authorList>
    </citation>
    <scope>NUCLEOTIDE SEQUENCE</scope>
    <source>
        <strain evidence="1">CHK198-12963</strain>
    </source>
</reference>
<name>A0A9D2TGQ7_9FIRM</name>
<proteinExistence type="predicted"/>
<dbReference type="AlphaFoldDB" id="A0A9D2TGQ7"/>
<evidence type="ECO:0000313" key="1">
    <source>
        <dbReference type="EMBL" id="HJC67902.1"/>
    </source>
</evidence>
<protein>
    <submittedName>
        <fullName evidence="1">Uncharacterized protein</fullName>
    </submittedName>
</protein>
<organism evidence="1 2">
    <name type="scientific">Candidatus Enterocloster excrementigallinarum</name>
    <dbReference type="NCBI Taxonomy" id="2838558"/>
    <lineage>
        <taxon>Bacteria</taxon>
        <taxon>Bacillati</taxon>
        <taxon>Bacillota</taxon>
        <taxon>Clostridia</taxon>
        <taxon>Lachnospirales</taxon>
        <taxon>Lachnospiraceae</taxon>
        <taxon>Enterocloster</taxon>
    </lineage>
</organism>
<evidence type="ECO:0000313" key="2">
    <source>
        <dbReference type="Proteomes" id="UP000823863"/>
    </source>
</evidence>
<dbReference type="EMBL" id="DWWB01000086">
    <property type="protein sequence ID" value="HJC67902.1"/>
    <property type="molecule type" value="Genomic_DNA"/>
</dbReference>